<dbReference type="InterPro" id="IPR022842">
    <property type="entry name" value="RNAP_Rpo3/Rpb3/RPAC1"/>
</dbReference>
<dbReference type="SUPFAM" id="SSF55257">
    <property type="entry name" value="RBP11-like subunits of RNA polymerase"/>
    <property type="match status" value="1"/>
</dbReference>
<keyword evidence="2" id="KW-0804">Transcription</keyword>
<dbReference type="RefSeq" id="XP_031855898.1">
    <property type="nucleotide sequence ID" value="XM_032000007.1"/>
</dbReference>
<dbReference type="FunFam" id="3.30.1360.10:FF:000005">
    <property type="entry name" value="Dna-directed rna polymerases i and iii subunit"/>
    <property type="match status" value="1"/>
</dbReference>
<dbReference type="SMART" id="SM00662">
    <property type="entry name" value="RPOLD"/>
    <property type="match status" value="1"/>
</dbReference>
<dbReference type="PANTHER" id="PTHR11800:SF13">
    <property type="entry name" value="DNA-DIRECTED RNA POLYMERASES I AND III SUBUNIT RPAC1"/>
    <property type="match status" value="1"/>
</dbReference>
<keyword evidence="1" id="KW-0240">DNA-directed RNA polymerase</keyword>
<dbReference type="GO" id="GO:0046983">
    <property type="term" value="F:protein dimerization activity"/>
    <property type="evidence" value="ECO:0007669"/>
    <property type="project" value="InterPro"/>
</dbReference>
<reference evidence="5 6" key="1">
    <citation type="submission" date="2019-09" db="EMBL/GenBank/DDBJ databases">
        <authorList>
            <person name="Brejova B."/>
        </authorList>
    </citation>
    <scope>NUCLEOTIDE SEQUENCE [LARGE SCALE GENOMIC DNA]</scope>
</reference>
<dbReference type="Pfam" id="PF01193">
    <property type="entry name" value="RNA_pol_L"/>
    <property type="match status" value="1"/>
</dbReference>
<name>A0A5E8C6E8_9ASCO</name>
<dbReference type="InterPro" id="IPR050518">
    <property type="entry name" value="Rpo3/RPB3_RNA_Pol_subunit"/>
</dbReference>
<evidence type="ECO:0000256" key="2">
    <source>
        <dbReference type="ARBA" id="ARBA00023163"/>
    </source>
</evidence>
<evidence type="ECO:0000313" key="6">
    <source>
        <dbReference type="Proteomes" id="UP000398389"/>
    </source>
</evidence>
<dbReference type="GO" id="GO:0003899">
    <property type="term" value="F:DNA-directed RNA polymerase activity"/>
    <property type="evidence" value="ECO:0007669"/>
    <property type="project" value="InterPro"/>
</dbReference>
<dbReference type="OrthoDB" id="270173at2759"/>
<dbReference type="GO" id="GO:0005666">
    <property type="term" value="C:RNA polymerase III complex"/>
    <property type="evidence" value="ECO:0007669"/>
    <property type="project" value="TreeGrafter"/>
</dbReference>
<dbReference type="AlphaFoldDB" id="A0A5E8C6E8"/>
<dbReference type="InterPro" id="IPR011263">
    <property type="entry name" value="DNA-dir_RNA_pol_RpoA/D/Rpb3"/>
</dbReference>
<dbReference type="Gene3D" id="2.170.120.12">
    <property type="entry name" value="DNA-directed RNA polymerase, insert domain"/>
    <property type="match status" value="1"/>
</dbReference>
<evidence type="ECO:0000256" key="1">
    <source>
        <dbReference type="ARBA" id="ARBA00022478"/>
    </source>
</evidence>
<dbReference type="Proteomes" id="UP000398389">
    <property type="component" value="Unassembled WGS sequence"/>
</dbReference>
<sequence>MSEDKIVGIKHDRVTNVTATDFPGHYNDVENAWSLDTFKKQLDIKIHYLTDDVGNFDLIGADSSIANAFRRIMMAEVPTVAFEEVVFTNNTGIMHDEVLASRIGLVPLKIDPDKVEWYPFYEPAPVVDGEKTSPANDRNTVPFSLKVSCTHKPGASKNKNNSSNSNSNSNNNNNNNNNSLQKADDLYEHHTVFAKDLVYAGSEEQLEKVFGGVRPEVLYPDIVLTKLRPGQEIDLMAYAVLGVGSDHAKFSPVATASYRLMPHIELLEPIEGAAAEKLQTLFSPGVIGIEDGQAVVKDARRDTVSREVFRHEEFKDKVRLGRKRDHFIYHVESTGAMQPDEIFVKSIDILRNKCLGLLQYDLA</sequence>
<dbReference type="GeneID" id="43584107"/>
<dbReference type="GO" id="GO:0005736">
    <property type="term" value="C:RNA polymerase I complex"/>
    <property type="evidence" value="ECO:0007669"/>
    <property type="project" value="TreeGrafter"/>
</dbReference>
<protein>
    <recommendedName>
        <fullName evidence="4">DNA-directed RNA polymerase RpoA/D/Rpb3-type domain-containing protein</fullName>
    </recommendedName>
</protein>
<dbReference type="EMBL" id="CABVLU010000004">
    <property type="protein sequence ID" value="VVT56806.1"/>
    <property type="molecule type" value="Genomic_DNA"/>
</dbReference>
<feature type="domain" description="DNA-directed RNA polymerase RpoA/D/Rpb3-type" evidence="4">
    <location>
        <begin position="53"/>
        <end position="360"/>
    </location>
</feature>
<dbReference type="InterPro" id="IPR036603">
    <property type="entry name" value="RBP11-like"/>
</dbReference>
<dbReference type="SUPFAM" id="SSF56553">
    <property type="entry name" value="Insert subdomain of RNA polymerase alpha subunit"/>
    <property type="match status" value="1"/>
</dbReference>
<evidence type="ECO:0000313" key="5">
    <source>
        <dbReference type="EMBL" id="VVT56806.1"/>
    </source>
</evidence>
<dbReference type="Gene3D" id="3.30.1360.10">
    <property type="entry name" value="RNA polymerase, RBP11-like subunit"/>
    <property type="match status" value="1"/>
</dbReference>
<dbReference type="GO" id="GO:0006351">
    <property type="term" value="P:DNA-templated transcription"/>
    <property type="evidence" value="ECO:0007669"/>
    <property type="project" value="InterPro"/>
</dbReference>
<dbReference type="HAMAP" id="MF_00320">
    <property type="entry name" value="RNApol_arch_Rpo3"/>
    <property type="match status" value="1"/>
</dbReference>
<evidence type="ECO:0000259" key="4">
    <source>
        <dbReference type="SMART" id="SM00662"/>
    </source>
</evidence>
<evidence type="ECO:0000256" key="3">
    <source>
        <dbReference type="SAM" id="MobiDB-lite"/>
    </source>
</evidence>
<dbReference type="InterPro" id="IPR033901">
    <property type="entry name" value="RNAPI/III_AC40"/>
</dbReference>
<proteinExistence type="inferred from homology"/>
<organism evidence="5 6">
    <name type="scientific">Magnusiomyces paraingens</name>
    <dbReference type="NCBI Taxonomy" id="2606893"/>
    <lineage>
        <taxon>Eukaryota</taxon>
        <taxon>Fungi</taxon>
        <taxon>Dikarya</taxon>
        <taxon>Ascomycota</taxon>
        <taxon>Saccharomycotina</taxon>
        <taxon>Dipodascomycetes</taxon>
        <taxon>Dipodascales</taxon>
        <taxon>Dipodascaceae</taxon>
        <taxon>Magnusiomyces</taxon>
    </lineage>
</organism>
<feature type="region of interest" description="Disordered" evidence="3">
    <location>
        <begin position="150"/>
        <end position="181"/>
    </location>
</feature>
<accession>A0A5E8C6E8</accession>
<dbReference type="InterPro" id="IPR036643">
    <property type="entry name" value="RNApol_insert_sf"/>
</dbReference>
<gene>
    <name evidence="5" type="ORF">SAPINGB_P005293</name>
</gene>
<feature type="compositionally biased region" description="Low complexity" evidence="3">
    <location>
        <begin position="156"/>
        <end position="179"/>
    </location>
</feature>
<dbReference type="PANTHER" id="PTHR11800">
    <property type="entry name" value="DNA-DIRECTED RNA POLYMERASE"/>
    <property type="match status" value="1"/>
</dbReference>
<dbReference type="CDD" id="cd07032">
    <property type="entry name" value="RNAP_I_II_AC40"/>
    <property type="match status" value="1"/>
</dbReference>
<dbReference type="GO" id="GO:0055029">
    <property type="term" value="C:nuclear DNA-directed RNA polymerase complex"/>
    <property type="evidence" value="ECO:0007669"/>
    <property type="project" value="UniProtKB-ARBA"/>
</dbReference>
<keyword evidence="6" id="KW-1185">Reference proteome</keyword>